<comment type="function">
    <text evidence="1 8">DNA-dependent RNA polymerase catalyzes the transcription of DNA into RNA using the four ribonucleoside triphosphates as substrates.</text>
</comment>
<evidence type="ECO:0000256" key="4">
    <source>
        <dbReference type="ARBA" id="ARBA00022679"/>
    </source>
</evidence>
<dbReference type="InterPro" id="IPR011773">
    <property type="entry name" value="DNA-dir_RpoA"/>
</dbReference>
<gene>
    <name evidence="8 11" type="primary">rpoA</name>
</gene>
<dbReference type="NCBIfam" id="NF003516">
    <property type="entry name" value="PRK05182.2-2"/>
    <property type="match status" value="1"/>
</dbReference>
<keyword evidence="11" id="KW-0934">Plastid</keyword>
<dbReference type="Gene3D" id="3.30.1360.10">
    <property type="entry name" value="RNA polymerase, RBP11-like subunit"/>
    <property type="match status" value="1"/>
</dbReference>
<dbReference type="HAMAP" id="MF_00059">
    <property type="entry name" value="RNApol_bact_RpoA"/>
    <property type="match status" value="1"/>
</dbReference>
<keyword evidence="5 8" id="KW-0548">Nucleotidyltransferase</keyword>
<dbReference type="InterPro" id="IPR011262">
    <property type="entry name" value="DNA-dir_RNA_pol_insert"/>
</dbReference>
<dbReference type="SMART" id="SM00662">
    <property type="entry name" value="RPOLD"/>
    <property type="match status" value="1"/>
</dbReference>
<dbReference type="NCBIfam" id="NF003519">
    <property type="entry name" value="PRK05182.2-5"/>
    <property type="match status" value="1"/>
</dbReference>
<dbReference type="GeneID" id="17964057"/>
<evidence type="ECO:0000313" key="11">
    <source>
        <dbReference type="EMBL" id="BAO23719.1"/>
    </source>
</evidence>
<evidence type="ECO:0000256" key="5">
    <source>
        <dbReference type="ARBA" id="ARBA00022695"/>
    </source>
</evidence>
<dbReference type="GO" id="GO:0003677">
    <property type="term" value="F:DNA binding"/>
    <property type="evidence" value="ECO:0007669"/>
    <property type="project" value="UniProtKB-UniRule"/>
</dbReference>
<dbReference type="CDD" id="cd06928">
    <property type="entry name" value="RNAP_alpha_NTD"/>
    <property type="match status" value="1"/>
</dbReference>
<sequence>MAQFEIECVESQTIGPRNIYGKFHVDNLKPGQGLTIGNALRRTILSDLCGKAIVAVRISGINHEFSILPGVREDVLEILLNLKEVVFKGISNEPEIGRLRIQGPAIITSGVFDLPSGLEVIDPCQYIATIATNTVVDMEFIVETGIGYKLAEKANFESIVDFLKVDAVFMPVRKVNYYIDEIITGDKLSDRLILEIWTNGSISPTEAISDAAEILTNLFNPLRDIIVKNNDLIAINKDEKKINQVLIEELQLSVRAYNCLKRAKIHSIADLLNYSQEDLLEIKNFGQKSAEEVIEACMKY</sequence>
<name>W0RYH9_PORPP</name>
<evidence type="ECO:0000256" key="3">
    <source>
        <dbReference type="ARBA" id="ARBA00022478"/>
    </source>
</evidence>
<evidence type="ECO:0000256" key="6">
    <source>
        <dbReference type="ARBA" id="ARBA00023163"/>
    </source>
</evidence>
<keyword evidence="3 8" id="KW-0240">DNA-directed RNA polymerase</keyword>
<dbReference type="AlphaFoldDB" id="W0RYH9"/>
<dbReference type="RefSeq" id="YP_008965743.1">
    <property type="nucleotide sequence ID" value="NC_023133.1"/>
</dbReference>
<proteinExistence type="inferred from homology"/>
<evidence type="ECO:0000256" key="2">
    <source>
        <dbReference type="ARBA" id="ARBA00007123"/>
    </source>
</evidence>
<dbReference type="GO" id="GO:0005737">
    <property type="term" value="C:cytoplasm"/>
    <property type="evidence" value="ECO:0007669"/>
    <property type="project" value="UniProtKB-ARBA"/>
</dbReference>
<dbReference type="GO" id="GO:0046983">
    <property type="term" value="F:protein dimerization activity"/>
    <property type="evidence" value="ECO:0007669"/>
    <property type="project" value="InterPro"/>
</dbReference>
<dbReference type="GO" id="GO:0006351">
    <property type="term" value="P:DNA-templated transcription"/>
    <property type="evidence" value="ECO:0007669"/>
    <property type="project" value="UniProtKB-UniRule"/>
</dbReference>
<feature type="domain" description="DNA-directed RNA polymerase RpoA/D/Rpb3-type" evidence="9">
    <location>
        <begin position="20"/>
        <end position="225"/>
    </location>
</feature>
<dbReference type="Pfam" id="PF01000">
    <property type="entry name" value="RNA_pol_A_bac"/>
    <property type="match status" value="1"/>
</dbReference>
<dbReference type="EMBL" id="AP012987">
    <property type="protein sequence ID" value="BAO23719.1"/>
    <property type="molecule type" value="Genomic_DNA"/>
</dbReference>
<evidence type="ECO:0000256" key="7">
    <source>
        <dbReference type="ARBA" id="ARBA00048552"/>
    </source>
</evidence>
<comment type="subunit">
    <text evidence="8">Homodimer. The RNAP catalytic core consists of 2 alpha, 1 beta, 1 beta' and 1 omega subunit. When a sigma factor is associated with the core the holoenzyme is formed, which can initiate transcription.</text>
</comment>
<keyword evidence="11" id="KW-0150">Chloroplast</keyword>
<dbReference type="NCBIfam" id="TIGR02027">
    <property type="entry name" value="rpoA"/>
    <property type="match status" value="1"/>
</dbReference>
<evidence type="ECO:0000256" key="8">
    <source>
        <dbReference type="HAMAP-Rule" id="MF_00059"/>
    </source>
</evidence>
<comment type="domain">
    <text evidence="8">The N-terminal domain is essential for RNAP assembly and basal transcription, whereas the C-terminal domain is involved in interaction with transcriptional regulators and with upstream promoter elements.</text>
</comment>
<dbReference type="EMBL" id="MF401423">
    <property type="protein sequence ID" value="ATJ02939.1"/>
    <property type="molecule type" value="Genomic_DNA"/>
</dbReference>
<dbReference type="SUPFAM" id="SSF55257">
    <property type="entry name" value="RBP11-like subunits of RNA polymerase"/>
    <property type="match status" value="1"/>
</dbReference>
<dbReference type="EC" id="2.7.7.6" evidence="8"/>
<comment type="similarity">
    <text evidence="2 8">Belongs to the RNA polymerase alpha chain family.</text>
</comment>
<dbReference type="InterPro" id="IPR036643">
    <property type="entry name" value="RNApol_insert_sf"/>
</dbReference>
<dbReference type="Pfam" id="PF03118">
    <property type="entry name" value="RNA_pol_A_CTD"/>
    <property type="match status" value="1"/>
</dbReference>
<comment type="catalytic activity">
    <reaction evidence="7 8">
        <text>RNA(n) + a ribonucleoside 5'-triphosphate = RNA(n+1) + diphosphate</text>
        <dbReference type="Rhea" id="RHEA:21248"/>
        <dbReference type="Rhea" id="RHEA-COMP:14527"/>
        <dbReference type="Rhea" id="RHEA-COMP:17342"/>
        <dbReference type="ChEBI" id="CHEBI:33019"/>
        <dbReference type="ChEBI" id="CHEBI:61557"/>
        <dbReference type="ChEBI" id="CHEBI:140395"/>
        <dbReference type="EC" id="2.7.7.6"/>
    </reaction>
</comment>
<feature type="region of interest" description="Alpha N-terminal domain (alpha-NTD)" evidence="8">
    <location>
        <begin position="1"/>
        <end position="236"/>
    </location>
</feature>
<evidence type="ECO:0000256" key="1">
    <source>
        <dbReference type="ARBA" id="ARBA00004026"/>
    </source>
</evidence>
<dbReference type="SUPFAM" id="SSF56553">
    <property type="entry name" value="Insert subdomain of RNA polymerase alpha subunit"/>
    <property type="match status" value="1"/>
</dbReference>
<keyword evidence="4 8" id="KW-0808">Transferase</keyword>
<evidence type="ECO:0000313" key="10">
    <source>
        <dbReference type="EMBL" id="ATJ02939.1"/>
    </source>
</evidence>
<reference evidence="10" key="2">
    <citation type="journal article" date="2017" name="Mitochondrial DNA Part B Resour">
        <title>Characterization of the complete plastid genome of Porphyridium purpureum strain CCMP1328.</title>
        <authorList>
            <person name="Bi G."/>
        </authorList>
    </citation>
    <scope>NUCLEOTIDE SEQUENCE</scope>
</reference>
<dbReference type="InterPro" id="IPR011263">
    <property type="entry name" value="DNA-dir_RNA_pol_RpoA/D/Rpb3"/>
</dbReference>
<accession>W0RYH9</accession>
<dbReference type="Pfam" id="PF01193">
    <property type="entry name" value="RNA_pol_L"/>
    <property type="match status" value="1"/>
</dbReference>
<dbReference type="InterPro" id="IPR011260">
    <property type="entry name" value="RNAP_asu_C"/>
</dbReference>
<dbReference type="Gene3D" id="2.170.120.12">
    <property type="entry name" value="DNA-directed RNA polymerase, insert domain"/>
    <property type="match status" value="1"/>
</dbReference>
<organism evidence="11">
    <name type="scientific">Porphyridium purpureum</name>
    <name type="common">Red alga</name>
    <name type="synonym">Porphyridium cruentum</name>
    <dbReference type="NCBI Taxonomy" id="35688"/>
    <lineage>
        <taxon>Eukaryota</taxon>
        <taxon>Rhodophyta</taxon>
        <taxon>Bangiophyceae</taxon>
        <taxon>Porphyridiales</taxon>
        <taxon>Porphyridiaceae</taxon>
        <taxon>Porphyridium</taxon>
    </lineage>
</organism>
<geneLocation type="plastid" evidence="11"/>
<dbReference type="GO" id="GO:0003899">
    <property type="term" value="F:DNA-directed RNA polymerase activity"/>
    <property type="evidence" value="ECO:0007669"/>
    <property type="project" value="UniProtKB-UniRule"/>
</dbReference>
<evidence type="ECO:0000259" key="9">
    <source>
        <dbReference type="SMART" id="SM00662"/>
    </source>
</evidence>
<dbReference type="InterPro" id="IPR036603">
    <property type="entry name" value="RBP11-like"/>
</dbReference>
<dbReference type="GO" id="GO:0000428">
    <property type="term" value="C:DNA-directed RNA polymerase complex"/>
    <property type="evidence" value="ECO:0007669"/>
    <property type="project" value="UniProtKB-KW"/>
</dbReference>
<keyword evidence="6 8" id="KW-0804">Transcription</keyword>
<protein>
    <recommendedName>
        <fullName evidence="8">DNA-directed RNA polymerase subunit alpha</fullName>
        <shortName evidence="8">RNAP subunit alpha</shortName>
        <ecNumber evidence="8">2.7.7.6</ecNumber>
    </recommendedName>
    <alternativeName>
        <fullName evidence="8">RNA polymerase subunit alpha</fullName>
    </alternativeName>
    <alternativeName>
        <fullName evidence="8">Transcriptase subunit alpha</fullName>
    </alternativeName>
</protein>
<feature type="region of interest" description="Alpha C-terminal domain (alpha-CTD)" evidence="8">
    <location>
        <begin position="241"/>
        <end position="300"/>
    </location>
</feature>
<dbReference type="FunFam" id="2.170.120.12:FF:000001">
    <property type="entry name" value="DNA-directed RNA polymerase subunit alpha"/>
    <property type="match status" value="1"/>
</dbReference>
<dbReference type="SUPFAM" id="SSF47789">
    <property type="entry name" value="C-terminal domain of RNA polymerase alpha subunit"/>
    <property type="match status" value="1"/>
</dbReference>
<dbReference type="Gene3D" id="1.10.150.20">
    <property type="entry name" value="5' to 3' exonuclease, C-terminal subdomain"/>
    <property type="match status" value="1"/>
</dbReference>
<reference evidence="11" key="1">
    <citation type="journal article" date="2014" name="J. Plant Res.">
        <title>Analysis of the complete plastid genome of the unicellular red alga Porphyridium purpureum.</title>
        <authorList>
            <person name="Tajima N."/>
            <person name="Sato S."/>
            <person name="Maruyama F."/>
            <person name="Kurokawa K."/>
            <person name="Ohta H."/>
            <person name="Tabata S."/>
            <person name="Sekine K."/>
            <person name="Moriyama T."/>
            <person name="Sato N."/>
        </authorList>
    </citation>
    <scope>NUCLEOTIDE SEQUENCE</scope>
</reference>